<comment type="caution">
    <text evidence="1">The sequence shown here is derived from an EMBL/GenBank/DDBJ whole genome shotgun (WGS) entry which is preliminary data.</text>
</comment>
<dbReference type="InterPro" id="IPR011009">
    <property type="entry name" value="Kinase-like_dom_sf"/>
</dbReference>
<proteinExistence type="predicted"/>
<dbReference type="AlphaFoldDB" id="A0A397HYW3"/>
<reference evidence="1 2" key="1">
    <citation type="submission" date="2018-08" db="EMBL/GenBank/DDBJ databases">
        <title>Genome and evolution of the arbuscular mycorrhizal fungus Diversispora epigaea (formerly Glomus versiforme) and its bacterial endosymbionts.</title>
        <authorList>
            <person name="Sun X."/>
            <person name="Fei Z."/>
            <person name="Harrison M."/>
        </authorList>
    </citation>
    <scope>NUCLEOTIDE SEQUENCE [LARGE SCALE GENOMIC DNA]</scope>
    <source>
        <strain evidence="1 2">IT104</strain>
    </source>
</reference>
<dbReference type="SUPFAM" id="SSF56112">
    <property type="entry name" value="Protein kinase-like (PK-like)"/>
    <property type="match status" value="1"/>
</dbReference>
<protein>
    <recommendedName>
        <fullName evidence="3">Protein kinase domain-containing protein</fullName>
    </recommendedName>
</protein>
<accession>A0A397HYW3</accession>
<evidence type="ECO:0000313" key="2">
    <source>
        <dbReference type="Proteomes" id="UP000266861"/>
    </source>
</evidence>
<organism evidence="1 2">
    <name type="scientific">Diversispora epigaea</name>
    <dbReference type="NCBI Taxonomy" id="1348612"/>
    <lineage>
        <taxon>Eukaryota</taxon>
        <taxon>Fungi</taxon>
        <taxon>Fungi incertae sedis</taxon>
        <taxon>Mucoromycota</taxon>
        <taxon>Glomeromycotina</taxon>
        <taxon>Glomeromycetes</taxon>
        <taxon>Diversisporales</taxon>
        <taxon>Diversisporaceae</taxon>
        <taxon>Diversispora</taxon>
    </lineage>
</organism>
<dbReference type="OrthoDB" id="2444598at2759"/>
<dbReference type="EMBL" id="PQFF01000285">
    <property type="protein sequence ID" value="RHZ65780.1"/>
    <property type="molecule type" value="Genomic_DNA"/>
</dbReference>
<keyword evidence="2" id="KW-1185">Reference proteome</keyword>
<gene>
    <name evidence="1" type="ORF">Glove_311g9</name>
</gene>
<sequence length="106" mass="12729">MFQRRTWSSGNNNVDKIIQESQKHGLQWMLYDDFKEIKHIADGGHGPVYFAKLKNYWEYNFISDKVVLKEIKDSRYDIAKFLKVIIIVINYKFITKYYRISKNPST</sequence>
<evidence type="ECO:0000313" key="1">
    <source>
        <dbReference type="EMBL" id="RHZ65780.1"/>
    </source>
</evidence>
<name>A0A397HYW3_9GLOM</name>
<evidence type="ECO:0008006" key="3">
    <source>
        <dbReference type="Google" id="ProtNLM"/>
    </source>
</evidence>
<dbReference type="Proteomes" id="UP000266861">
    <property type="component" value="Unassembled WGS sequence"/>
</dbReference>